<dbReference type="PATRIC" id="fig|218284.4.peg.3017"/>
<dbReference type="OrthoDB" id="2985420at2"/>
<sequence length="490" mass="56898">MVELRVDKIYEEDTSLFQLGIMNKILTIKEIKEHTIQSLVKKSKSFDWIHLGETDLKIGRFLSFIRNEEGLLPPRTGHLGNWEEIVSGRAGMMDFNKAICTNQYGYPLLYCFNQTEDENLTQGDWVYLPGSLIENGQRKELDLYTWNGSIFAKRARTKPMFTPFVQTKINGELVSLVEVHKEKLRSYKDFLFKTETSLIIEHQEFVKRILKVLIESAKKQKNSRRAFQDLFSHAVSLEGKMERTIIEFNDNGYQMGSAHYESTSKLIEAALLPYHAVEEPKEFFGNIQSFPESMPLFSNILSGVLSAILESHYPFGSPKANKTDRLINFHFHWGARDMAGFPPIKKGYFAEKSTRKSYRQICNVLIKEFKEISPIYFLLIPSVIFSLCPTNIHEKDKALLSLLFKEVINQRELENNYIDIRKLVERWFNKNKGILSDYFNNRFRSKSGILQKEELNVSSSIPVEPEMFRELTFREACIIVGVLHELHQST</sequence>
<comment type="caution">
    <text evidence="1">The sequence shown here is derived from an EMBL/GenBank/DDBJ whole genome shotgun (WGS) entry which is preliminary data.</text>
</comment>
<organism evidence="1 2">
    <name type="scientific">Rossellomorea vietnamensis</name>
    <dbReference type="NCBI Taxonomy" id="218284"/>
    <lineage>
        <taxon>Bacteria</taxon>
        <taxon>Bacillati</taxon>
        <taxon>Bacillota</taxon>
        <taxon>Bacilli</taxon>
        <taxon>Bacillales</taxon>
        <taxon>Bacillaceae</taxon>
        <taxon>Rossellomorea</taxon>
    </lineage>
</organism>
<evidence type="ECO:0000313" key="1">
    <source>
        <dbReference type="EMBL" id="KPL57652.1"/>
    </source>
</evidence>
<dbReference type="Proteomes" id="UP000050398">
    <property type="component" value="Unassembled WGS sequence"/>
</dbReference>
<dbReference type="Pfam" id="PF19490">
    <property type="entry name" value="DUF6025"/>
    <property type="match status" value="1"/>
</dbReference>
<accession>A0A0P6WAE2</accession>
<dbReference type="EMBL" id="LIXZ01000034">
    <property type="protein sequence ID" value="KPL57652.1"/>
    <property type="molecule type" value="Genomic_DNA"/>
</dbReference>
<protein>
    <submittedName>
        <fullName evidence="1">Uncharacterized protein</fullName>
    </submittedName>
</protein>
<dbReference type="InterPro" id="IPR046067">
    <property type="entry name" value="DUF6025"/>
</dbReference>
<name>A0A0P6WAE2_9BACI</name>
<proteinExistence type="predicted"/>
<dbReference type="AlphaFoldDB" id="A0A0P6WAE2"/>
<reference evidence="1 2" key="1">
    <citation type="submission" date="2015-08" db="EMBL/GenBank/DDBJ databases">
        <title>Draft Genome Sequence of Bacillus vietnamensis UCD-SED5.</title>
        <authorList>
            <person name="Lee R.D."/>
            <person name="Jospin G."/>
            <person name="Lang J.M."/>
            <person name="Coil D.A."/>
            <person name="Eisen J.A."/>
        </authorList>
    </citation>
    <scope>NUCLEOTIDE SEQUENCE [LARGE SCALE GENOMIC DNA]</scope>
    <source>
        <strain evidence="1 2">UCD-SED5</strain>
    </source>
</reference>
<evidence type="ECO:0000313" key="2">
    <source>
        <dbReference type="Proteomes" id="UP000050398"/>
    </source>
</evidence>
<gene>
    <name evidence="1" type="ORF">AM506_21050</name>
</gene>
<dbReference type="RefSeq" id="WP_060675022.1">
    <property type="nucleotide sequence ID" value="NZ_LIXZ01000034.1"/>
</dbReference>